<comment type="caution">
    <text evidence="1">The sequence shown here is derived from an EMBL/GenBank/DDBJ whole genome shotgun (WGS) entry which is preliminary data.</text>
</comment>
<evidence type="ECO:0000313" key="2">
    <source>
        <dbReference type="Proteomes" id="UP000578000"/>
    </source>
</evidence>
<sequence length="55" mass="6049">MDTMEYQGDIHPRLAASSACLDRHGASIKPAALAYHVCLRPRDPTTGELEAWPMP</sequence>
<dbReference type="RefSeq" id="WP_166115570.1">
    <property type="nucleotide sequence ID" value="NZ_BAABDB010000010.1"/>
</dbReference>
<reference evidence="1 2" key="1">
    <citation type="submission" date="2020-08" db="EMBL/GenBank/DDBJ databases">
        <title>Genomic Encyclopedia of Type Strains, Phase IV (KMG-IV): sequencing the most valuable type-strain genomes for metagenomic binning, comparative biology and taxonomic classification.</title>
        <authorList>
            <person name="Goeker M."/>
        </authorList>
    </citation>
    <scope>NUCLEOTIDE SEQUENCE [LARGE SCALE GENOMIC DNA]</scope>
    <source>
        <strain evidence="1 2">DSM 4491</strain>
    </source>
</reference>
<dbReference type="Proteomes" id="UP000578000">
    <property type="component" value="Unassembled WGS sequence"/>
</dbReference>
<gene>
    <name evidence="1" type="ORF">HNR55_002332</name>
</gene>
<name>A0A841QGT3_9PROT</name>
<accession>A0A841QGT3</accession>
<protein>
    <submittedName>
        <fullName evidence="1">Uncharacterized protein</fullName>
    </submittedName>
</protein>
<evidence type="ECO:0000313" key="1">
    <source>
        <dbReference type="EMBL" id="MBB6457730.1"/>
    </source>
</evidence>
<keyword evidence="2" id="KW-1185">Reference proteome</keyword>
<dbReference type="AlphaFoldDB" id="A0A841QGT3"/>
<organism evidence="1 2">
    <name type="scientific">Acetobacter lovaniensis</name>
    <dbReference type="NCBI Taxonomy" id="104100"/>
    <lineage>
        <taxon>Bacteria</taxon>
        <taxon>Pseudomonadati</taxon>
        <taxon>Pseudomonadota</taxon>
        <taxon>Alphaproteobacteria</taxon>
        <taxon>Acetobacterales</taxon>
        <taxon>Acetobacteraceae</taxon>
        <taxon>Acetobacter</taxon>
    </lineage>
</organism>
<proteinExistence type="predicted"/>
<dbReference type="EMBL" id="JACHIE010000010">
    <property type="protein sequence ID" value="MBB6457730.1"/>
    <property type="molecule type" value="Genomic_DNA"/>
</dbReference>